<dbReference type="EMBL" id="JBDLNV010000004">
    <property type="protein sequence ID" value="MFM1724053.1"/>
    <property type="molecule type" value="Genomic_DNA"/>
</dbReference>
<keyword evidence="11" id="KW-0269">Exonuclease</keyword>
<organism evidence="25 26">
    <name type="scientific">Rhodococcus parequi</name>
    <dbReference type="NCBI Taxonomy" id="3137122"/>
    <lineage>
        <taxon>Bacteria</taxon>
        <taxon>Bacillati</taxon>
        <taxon>Actinomycetota</taxon>
        <taxon>Actinomycetes</taxon>
        <taxon>Mycobacteriales</taxon>
        <taxon>Nocardiaceae</taxon>
        <taxon>Rhodococcus</taxon>
    </lineage>
</organism>
<dbReference type="EC" id="6.5.1.1" evidence="2"/>
<evidence type="ECO:0000256" key="16">
    <source>
        <dbReference type="ARBA" id="ARBA00023204"/>
    </source>
</evidence>
<keyword evidence="17" id="KW-0464">Manganese</keyword>
<dbReference type="Proteomes" id="UP001629745">
    <property type="component" value="Unassembled WGS sequence"/>
</dbReference>
<feature type="compositionally biased region" description="Basic and acidic residues" evidence="23">
    <location>
        <begin position="297"/>
        <end position="307"/>
    </location>
</feature>
<dbReference type="Gene3D" id="3.90.920.10">
    <property type="entry name" value="DNA primase, PRIM domain"/>
    <property type="match status" value="1"/>
</dbReference>
<dbReference type="InterPro" id="IPR033649">
    <property type="entry name" value="MtLigD_Pol-like"/>
</dbReference>
<protein>
    <recommendedName>
        <fullName evidence="2">DNA ligase (ATP)</fullName>
        <ecNumber evidence="2">6.5.1.1</ecNumber>
    </recommendedName>
    <alternativeName>
        <fullName evidence="19">NHEJ DNA polymerase</fullName>
    </alternativeName>
</protein>
<evidence type="ECO:0000256" key="21">
    <source>
        <dbReference type="ARBA" id="ARBA00049981"/>
    </source>
</evidence>
<feature type="domain" description="ATP-dependent DNA ligase family profile" evidence="24">
    <location>
        <begin position="545"/>
        <end position="657"/>
    </location>
</feature>
<evidence type="ECO:0000256" key="6">
    <source>
        <dbReference type="ARBA" id="ARBA00022722"/>
    </source>
</evidence>
<comment type="cofactor">
    <cofactor evidence="1">
        <name>Mn(2+)</name>
        <dbReference type="ChEBI" id="CHEBI:29035"/>
    </cofactor>
</comment>
<name>A0ABW9FFV7_9NOCA</name>
<dbReference type="InterPro" id="IPR052171">
    <property type="entry name" value="NHEJ_LigD"/>
</dbReference>
<dbReference type="NCBIfam" id="NF007210">
    <property type="entry name" value="PRK09632.1"/>
    <property type="match status" value="1"/>
</dbReference>
<evidence type="ECO:0000256" key="19">
    <source>
        <dbReference type="ARBA" id="ARBA00029943"/>
    </source>
</evidence>
<evidence type="ECO:0000256" key="7">
    <source>
        <dbReference type="ARBA" id="ARBA00022723"/>
    </source>
</evidence>
<evidence type="ECO:0000256" key="10">
    <source>
        <dbReference type="ARBA" id="ARBA00022801"/>
    </source>
</evidence>
<dbReference type="InterPro" id="IPR012309">
    <property type="entry name" value="DNA_ligase_ATP-dep_C"/>
</dbReference>
<dbReference type="Pfam" id="PF21686">
    <property type="entry name" value="LigD_Prim-Pol"/>
    <property type="match status" value="1"/>
</dbReference>
<evidence type="ECO:0000256" key="23">
    <source>
        <dbReference type="SAM" id="MobiDB-lite"/>
    </source>
</evidence>
<dbReference type="InterPro" id="IPR014144">
    <property type="entry name" value="LigD_PE_domain"/>
</dbReference>
<keyword evidence="14" id="KW-0238">DNA-binding</keyword>
<dbReference type="Gene3D" id="3.30.470.30">
    <property type="entry name" value="DNA ligase/mRNA capping enzyme"/>
    <property type="match status" value="1"/>
</dbReference>
<keyword evidence="12" id="KW-0067">ATP-binding</keyword>
<evidence type="ECO:0000256" key="1">
    <source>
        <dbReference type="ARBA" id="ARBA00001936"/>
    </source>
</evidence>
<evidence type="ECO:0000256" key="14">
    <source>
        <dbReference type="ARBA" id="ARBA00023125"/>
    </source>
</evidence>
<comment type="caution">
    <text evidence="25">The sequence shown here is derived from an EMBL/GenBank/DDBJ whole genome shotgun (WGS) entry which is preliminary data.</text>
</comment>
<keyword evidence="4" id="KW-0808">Transferase</keyword>
<gene>
    <name evidence="25" type="ORF">ABEU20_002629</name>
</gene>
<evidence type="ECO:0000256" key="12">
    <source>
        <dbReference type="ARBA" id="ARBA00022840"/>
    </source>
</evidence>
<dbReference type="Pfam" id="PF13298">
    <property type="entry name" value="LigD_N"/>
    <property type="match status" value="1"/>
</dbReference>
<dbReference type="RefSeq" id="WP_420164613.1">
    <property type="nucleotide sequence ID" value="NZ_JBDLNV010000004.1"/>
</dbReference>
<evidence type="ECO:0000256" key="9">
    <source>
        <dbReference type="ARBA" id="ARBA00022763"/>
    </source>
</evidence>
<evidence type="ECO:0000256" key="11">
    <source>
        <dbReference type="ARBA" id="ARBA00022839"/>
    </source>
</evidence>
<keyword evidence="26" id="KW-1185">Reference proteome</keyword>
<keyword evidence="10" id="KW-0378">Hydrolase</keyword>
<dbReference type="CDD" id="cd04863">
    <property type="entry name" value="MtLigD_Pol_like"/>
    <property type="match status" value="1"/>
</dbReference>
<dbReference type="InterPro" id="IPR014146">
    <property type="entry name" value="LigD_ligase_dom"/>
</dbReference>
<keyword evidence="6" id="KW-0540">Nuclease</keyword>
<keyword evidence="9" id="KW-0227">DNA damage</keyword>
<comment type="similarity">
    <text evidence="21">In the C-terminal section; belongs to the ATP-dependent DNA ligase family.</text>
</comment>
<dbReference type="PANTHER" id="PTHR42705:SF2">
    <property type="entry name" value="BIFUNCTIONAL NON-HOMOLOGOUS END JOINING PROTEIN LIGD"/>
    <property type="match status" value="1"/>
</dbReference>
<keyword evidence="18" id="KW-0511">Multifunctional enzyme</keyword>
<keyword evidence="7" id="KW-0479">Metal-binding</keyword>
<keyword evidence="3 25" id="KW-0436">Ligase</keyword>
<evidence type="ECO:0000256" key="4">
    <source>
        <dbReference type="ARBA" id="ARBA00022679"/>
    </source>
</evidence>
<dbReference type="SUPFAM" id="SSF50249">
    <property type="entry name" value="Nucleic acid-binding proteins"/>
    <property type="match status" value="1"/>
</dbReference>
<evidence type="ECO:0000256" key="15">
    <source>
        <dbReference type="ARBA" id="ARBA00023172"/>
    </source>
</evidence>
<evidence type="ECO:0000256" key="18">
    <source>
        <dbReference type="ARBA" id="ARBA00023268"/>
    </source>
</evidence>
<dbReference type="PROSITE" id="PS50160">
    <property type="entry name" value="DNA_LIGASE_A3"/>
    <property type="match status" value="1"/>
</dbReference>
<evidence type="ECO:0000256" key="22">
    <source>
        <dbReference type="ARBA" id="ARBA00049990"/>
    </source>
</evidence>
<dbReference type="NCBIfam" id="TIGR02779">
    <property type="entry name" value="NHEJ_ligase_lig"/>
    <property type="match status" value="1"/>
</dbReference>
<comment type="similarity">
    <text evidence="22">In the N-terminal section; belongs to the LigD polymerase family.</text>
</comment>
<evidence type="ECO:0000256" key="17">
    <source>
        <dbReference type="ARBA" id="ARBA00023211"/>
    </source>
</evidence>
<evidence type="ECO:0000256" key="5">
    <source>
        <dbReference type="ARBA" id="ARBA00022695"/>
    </source>
</evidence>
<evidence type="ECO:0000256" key="8">
    <source>
        <dbReference type="ARBA" id="ARBA00022741"/>
    </source>
</evidence>
<dbReference type="Gene3D" id="2.40.50.140">
    <property type="entry name" value="Nucleic acid-binding proteins"/>
    <property type="match status" value="1"/>
</dbReference>
<evidence type="ECO:0000256" key="2">
    <source>
        <dbReference type="ARBA" id="ARBA00012727"/>
    </source>
</evidence>
<evidence type="ECO:0000313" key="25">
    <source>
        <dbReference type="EMBL" id="MFM1724053.1"/>
    </source>
</evidence>
<feature type="region of interest" description="Disordered" evidence="23">
    <location>
        <begin position="297"/>
        <end position="320"/>
    </location>
</feature>
<dbReference type="InterPro" id="IPR014145">
    <property type="entry name" value="LigD_pol_dom"/>
</dbReference>
<keyword evidence="8" id="KW-0547">Nucleotide-binding</keyword>
<reference evidence="25 26" key="1">
    <citation type="submission" date="2023-11" db="EMBL/GenBank/DDBJ databases">
        <authorList>
            <person name="Val-Calvo J."/>
            <person name="Scortti M."/>
            <person name="Vazquez-Boland J."/>
        </authorList>
    </citation>
    <scope>NUCLEOTIDE SEQUENCE [LARGE SCALE GENOMIC DNA]</scope>
    <source>
        <strain evidence="25 26">PAM 2766</strain>
    </source>
</reference>
<dbReference type="Gene3D" id="3.30.1490.70">
    <property type="match status" value="1"/>
</dbReference>
<sequence>MPTRTIDGRRVAVSRLDKVLYPASGTGPAVTKGEVIDYYAAIAPAMLPHVADRPVTRKRWPNGVDEPSFFEKNLAASAPDWLTRYAVHHKDRTVRYPVIDSTAALVWVGQQAALEVHVPQWRFVDGEPGPATRLVFDLDPGEGVGLPECARVAAAVRDIVATLGWTAFPVTSGSKGIHVYVPLDRTLAPGGASTVARKVADSLEQLHPDLVTATMAKSVRAGRVFVDWSQNNAAKTTIAPYSLRGRAEPTVAAPRTWDELEDPGLRHLRFDEVLDRYRRDGDLIAELDPRMDALTEYRRKRDADRTPEPIPQTAAEGGEGNSFVIQEHHARRLHYDFRLERDGVMVSWAVPRGLPTSAKENRLAVHTEDHPLEYASFAGSIPQGEYGGGTVSIWDAGTYELEKWRDDEVIVRLFGQRAQGRYALIRTDGDQWLMHLMKDDAAASEVPRGLAPMLATAGTLDGLDPEQWAFEGKWDGIRLIVEFDGETVRLRGRAGNDVTDRYPALQELAATLDGHRVVLDGEVVSLDARGRASFPALQAGGAPQFRAFDVLYLDGVSLLRKRYDDRRRILEALAAATTGLEVPPQLTGDVADVVEASRDLEGVVAKRRDSIYLPGRRGSAWIKTKNWLTQEAVIGGWRRGRGARGAGIGSLLLGVPEDAGLRYIGRVGTGFTERELERLSELLVPLERDTSPFAGDVPDVDRDTVWVAPSVVGEVRYRERTDAGRLRHPAWRGLRDDKTPADVRLEDA</sequence>
<evidence type="ECO:0000313" key="26">
    <source>
        <dbReference type="Proteomes" id="UP001629745"/>
    </source>
</evidence>
<dbReference type="InterPro" id="IPR012310">
    <property type="entry name" value="DNA_ligase_ATP-dep_cent"/>
</dbReference>
<dbReference type="Pfam" id="PF01068">
    <property type="entry name" value="DNA_ligase_A_M"/>
    <property type="match status" value="1"/>
</dbReference>
<evidence type="ECO:0000256" key="20">
    <source>
        <dbReference type="ARBA" id="ARBA00034003"/>
    </source>
</evidence>
<dbReference type="NCBIfam" id="TIGR02777">
    <property type="entry name" value="LigD_PE_dom"/>
    <property type="match status" value="1"/>
</dbReference>
<dbReference type="Pfam" id="PF04679">
    <property type="entry name" value="DNA_ligase_A_C"/>
    <property type="match status" value="1"/>
</dbReference>
<dbReference type="GO" id="GO:0003910">
    <property type="term" value="F:DNA ligase (ATP) activity"/>
    <property type="evidence" value="ECO:0007669"/>
    <property type="project" value="UniProtKB-EC"/>
</dbReference>
<dbReference type="NCBIfam" id="TIGR02778">
    <property type="entry name" value="ligD_pol"/>
    <property type="match status" value="1"/>
</dbReference>
<dbReference type="SUPFAM" id="SSF56091">
    <property type="entry name" value="DNA ligase/mRNA capping enzyme, catalytic domain"/>
    <property type="match status" value="1"/>
</dbReference>
<proteinExistence type="inferred from homology"/>
<dbReference type="CDD" id="cd07906">
    <property type="entry name" value="Adenylation_DNA_ligase_LigD_LigC"/>
    <property type="match status" value="1"/>
</dbReference>
<keyword evidence="16" id="KW-0234">DNA repair</keyword>
<keyword evidence="15" id="KW-0233">DNA recombination</keyword>
<dbReference type="PANTHER" id="PTHR42705">
    <property type="entry name" value="BIFUNCTIONAL NON-HOMOLOGOUS END JOINING PROTEIN LIGD"/>
    <property type="match status" value="1"/>
</dbReference>
<accession>A0ABW9FFV7</accession>
<evidence type="ECO:0000256" key="3">
    <source>
        <dbReference type="ARBA" id="ARBA00022598"/>
    </source>
</evidence>
<dbReference type="CDD" id="cd07971">
    <property type="entry name" value="OBF_DNA_ligase_LigD"/>
    <property type="match status" value="1"/>
</dbReference>
<comment type="catalytic activity">
    <reaction evidence="20">
        <text>ATP + (deoxyribonucleotide)n-3'-hydroxyl + 5'-phospho-(deoxyribonucleotide)m = (deoxyribonucleotide)n+m + AMP + diphosphate.</text>
        <dbReference type="EC" id="6.5.1.1"/>
    </reaction>
</comment>
<evidence type="ECO:0000256" key="13">
    <source>
        <dbReference type="ARBA" id="ARBA00022932"/>
    </source>
</evidence>
<keyword evidence="5" id="KW-0548">Nucleotidyltransferase</keyword>
<keyword evidence="13" id="KW-0239">DNA-directed DNA polymerase</keyword>
<evidence type="ECO:0000259" key="24">
    <source>
        <dbReference type="PROSITE" id="PS50160"/>
    </source>
</evidence>
<dbReference type="InterPro" id="IPR012340">
    <property type="entry name" value="NA-bd_OB-fold"/>
</dbReference>